<reference evidence="2 4" key="2">
    <citation type="submission" date="2020-09" db="EMBL/GenBank/DDBJ databases">
        <title>Co-existence of a novel multidrug-resistance efflux pump with carbapenem resistance gene blaVIM-2 in one megaplasmid in Pseudomonas putida.</title>
        <authorList>
            <person name="Peng K."/>
            <person name="Li R."/>
        </authorList>
    </citation>
    <scope>NUCLEOTIDE SEQUENCE [LARGE SCALE GENOMIC DNA]</scope>
    <source>
        <strain evidence="2 4">ZXPA-20</strain>
        <plasmid evidence="2 4">pZXPA-20-602k</plasmid>
    </source>
</reference>
<dbReference type="RefSeq" id="WP_084851386.1">
    <property type="nucleotide sequence ID" value="NZ_CP061724.1"/>
</dbReference>
<accession>A0A1X1A145</accession>
<keyword evidence="2" id="KW-0614">Plasmid</keyword>
<evidence type="ECO:0000313" key="4">
    <source>
        <dbReference type="Proteomes" id="UP000516786"/>
    </source>
</evidence>
<proteinExistence type="predicted"/>
<reference evidence="1 3" key="1">
    <citation type="submission" date="2017-04" db="EMBL/GenBank/DDBJ databases">
        <title>Presence of VIM-2 positive Pseudomonas species in chickens and their surrounding environment.</title>
        <authorList>
            <person name="Zhang R."/>
        </authorList>
    </citation>
    <scope>NUCLEOTIDE SEQUENCE [LARGE SCALE GENOMIC DNA]</scope>
    <source>
        <strain evidence="1 3">DZ-C18</strain>
    </source>
</reference>
<gene>
    <name evidence="1" type="ORF">B7H17_24405</name>
    <name evidence="2" type="ORF">ID616_32755</name>
</gene>
<geneLocation type="plasmid" evidence="2 4">
    <name>pZXPA-20-602k</name>
</geneLocation>
<evidence type="ECO:0000313" key="3">
    <source>
        <dbReference type="Proteomes" id="UP000193675"/>
    </source>
</evidence>
<sequence>MIAPTIQIMSYGTHPMKSRKTTVSEAPNLEGLTQKQQDHVLKVFPETRASMADYLRQGAQVCIYPQNEVPEAPPVAIALLQTPEYWFECVDTVSAAVTLAAELGLVVASILPRAP</sequence>
<protein>
    <submittedName>
        <fullName evidence="1">Uncharacterized protein</fullName>
    </submittedName>
</protein>
<dbReference type="OrthoDB" id="7031020at2"/>
<dbReference type="Proteomes" id="UP000516786">
    <property type="component" value="Plasmid pZXPA-20-602k"/>
</dbReference>
<organism evidence="1 3">
    <name type="scientific">Pseudomonas putida</name>
    <name type="common">Arthrobacter siderocapsulatus</name>
    <dbReference type="NCBI Taxonomy" id="303"/>
    <lineage>
        <taxon>Bacteria</taxon>
        <taxon>Pseudomonadati</taxon>
        <taxon>Pseudomonadota</taxon>
        <taxon>Gammaproteobacteria</taxon>
        <taxon>Pseudomonadales</taxon>
        <taxon>Pseudomonadaceae</taxon>
        <taxon>Pseudomonas</taxon>
    </lineage>
</organism>
<evidence type="ECO:0000313" key="2">
    <source>
        <dbReference type="EMBL" id="QOD01361.1"/>
    </source>
</evidence>
<name>A0A1X1A145_PSEPU</name>
<dbReference type="EMBL" id="NBWC01000049">
    <property type="protein sequence ID" value="ORL58677.1"/>
    <property type="molecule type" value="Genomic_DNA"/>
</dbReference>
<dbReference type="EMBL" id="CP061724">
    <property type="protein sequence ID" value="QOD01361.1"/>
    <property type="molecule type" value="Genomic_DNA"/>
</dbReference>
<evidence type="ECO:0000313" key="1">
    <source>
        <dbReference type="EMBL" id="ORL58677.1"/>
    </source>
</evidence>
<dbReference type="Proteomes" id="UP000193675">
    <property type="component" value="Unassembled WGS sequence"/>
</dbReference>
<dbReference type="AlphaFoldDB" id="A0A1X1A145"/>